<proteinExistence type="predicted"/>
<protein>
    <submittedName>
        <fullName evidence="2">Uncharacterized protein</fullName>
    </submittedName>
</protein>
<comment type="caution">
    <text evidence="2">The sequence shown here is derived from an EMBL/GenBank/DDBJ whole genome shotgun (WGS) entry which is preliminary data.</text>
</comment>
<gene>
    <name evidence="2" type="ORF">D6C84_08893</name>
</gene>
<feature type="region of interest" description="Disordered" evidence="1">
    <location>
        <begin position="119"/>
        <end position="148"/>
    </location>
</feature>
<name>A0A4S9XE34_AURPU</name>
<evidence type="ECO:0000256" key="1">
    <source>
        <dbReference type="SAM" id="MobiDB-lite"/>
    </source>
</evidence>
<sequence length="219" mass="25025">MNENVFENCNKAINTATNTVLSTSRSWGAHKSQGDLPWATYRAVVRRQSPVVGLAVQSLKRLCSGYDAIDNAFYIAQARVSNMLRAQRRHVKIKIDDNATQQCVPEWHWGIWSSICPRPDNSRPRPPQNKPLPSPLNNPSQWAQHPHPLKDYSTESSVTYLATTDTIIHKILGIYHFDELRHPHLPSPRSRVRPARLQRRVICSCDAEPQSFNRELHHA</sequence>
<organism evidence="2 3">
    <name type="scientific">Aureobasidium pullulans</name>
    <name type="common">Black yeast</name>
    <name type="synonym">Pullularia pullulans</name>
    <dbReference type="NCBI Taxonomy" id="5580"/>
    <lineage>
        <taxon>Eukaryota</taxon>
        <taxon>Fungi</taxon>
        <taxon>Dikarya</taxon>
        <taxon>Ascomycota</taxon>
        <taxon>Pezizomycotina</taxon>
        <taxon>Dothideomycetes</taxon>
        <taxon>Dothideomycetidae</taxon>
        <taxon>Dothideales</taxon>
        <taxon>Saccotheciaceae</taxon>
        <taxon>Aureobasidium</taxon>
    </lineage>
</organism>
<feature type="compositionally biased region" description="Pro residues" evidence="1">
    <location>
        <begin position="124"/>
        <end position="136"/>
    </location>
</feature>
<reference evidence="2 3" key="1">
    <citation type="submission" date="2018-10" db="EMBL/GenBank/DDBJ databases">
        <title>Fifty Aureobasidium pullulans genomes reveal a recombining polyextremotolerant generalist.</title>
        <authorList>
            <person name="Gostincar C."/>
            <person name="Turk M."/>
            <person name="Zajc J."/>
            <person name="Gunde-Cimerman N."/>
        </authorList>
    </citation>
    <scope>NUCLEOTIDE SEQUENCE [LARGE SCALE GENOMIC DNA]</scope>
    <source>
        <strain evidence="2 3">EXF-3403</strain>
    </source>
</reference>
<dbReference type="AlphaFoldDB" id="A0A4S9XE34"/>
<evidence type="ECO:0000313" key="2">
    <source>
        <dbReference type="EMBL" id="THZ76144.1"/>
    </source>
</evidence>
<dbReference type="Proteomes" id="UP000310039">
    <property type="component" value="Unassembled WGS sequence"/>
</dbReference>
<evidence type="ECO:0000313" key="3">
    <source>
        <dbReference type="Proteomes" id="UP000310039"/>
    </source>
</evidence>
<dbReference type="EMBL" id="QZBT01000195">
    <property type="protein sequence ID" value="THZ76144.1"/>
    <property type="molecule type" value="Genomic_DNA"/>
</dbReference>
<accession>A0A4S9XE34</accession>